<evidence type="ECO:0000256" key="2">
    <source>
        <dbReference type="ARBA" id="ARBA00022801"/>
    </source>
</evidence>
<sequence>MMEQTQYWLDEHQRIAAIEMGNAKTAAKTVVFVHGWMDNAASFISVMASMLQSKPDWHLIAIDLPGHGLSSSKGEDNFYPFHDYIDDLHRTLLKLSANEVVLVGHSLGALVTSCYSAAFPEKIAALVEIEGYGPLAEEAENGVKRLRSGIESRLKHRDKPSKSLSDPEDAVRLRAVRAQVSQDLIRPLVYRALEQVEDRWFWRHDEKLKCDSLYRMSAPHRQNVLDNLNCLHLVILGEKGFSKLKSMDKSGQPNEFWFTVPGGHHCHLECPDQVSQLIVDLVNKI</sequence>
<evidence type="ECO:0000313" key="4">
    <source>
        <dbReference type="EMBL" id="CCO49379.1"/>
    </source>
</evidence>
<proteinExistence type="inferred from homology"/>
<comment type="caution">
    <text evidence="4">The sequence shown here is derived from an EMBL/GenBank/DDBJ whole genome shotgun (WGS) entry which is preliminary data.</text>
</comment>
<evidence type="ECO:0000259" key="3">
    <source>
        <dbReference type="Pfam" id="PF00561"/>
    </source>
</evidence>
<dbReference type="GO" id="GO:0016787">
    <property type="term" value="F:hydrolase activity"/>
    <property type="evidence" value="ECO:0007669"/>
    <property type="project" value="UniProtKB-KW"/>
</dbReference>
<dbReference type="InterPro" id="IPR050266">
    <property type="entry name" value="AB_hydrolase_sf"/>
</dbReference>
<evidence type="ECO:0000313" key="5">
    <source>
        <dbReference type="Proteomes" id="UP000018211"/>
    </source>
</evidence>
<dbReference type="GO" id="GO:0016020">
    <property type="term" value="C:membrane"/>
    <property type="evidence" value="ECO:0007669"/>
    <property type="project" value="TreeGrafter"/>
</dbReference>
<name>A0AAV2VX97_9VIBR</name>
<dbReference type="Proteomes" id="UP000018211">
    <property type="component" value="Unassembled WGS sequence"/>
</dbReference>
<dbReference type="SUPFAM" id="SSF53474">
    <property type="entry name" value="alpha/beta-Hydrolases"/>
    <property type="match status" value="1"/>
</dbReference>
<accession>A0AAV2VX97</accession>
<gene>
    <name evidence="4" type="ORF">VIBNISOn1_820059</name>
</gene>
<dbReference type="EMBL" id="CAOF01000178">
    <property type="protein sequence ID" value="CCO49379.1"/>
    <property type="molecule type" value="Genomic_DNA"/>
</dbReference>
<reference evidence="4 5" key="1">
    <citation type="journal article" date="2013" name="ISME J.">
        <title>Comparative genomics of pathogenic lineages of Vibrio nigripulchritudo identifies virulence-associated traits.</title>
        <authorList>
            <person name="Goudenege D."/>
            <person name="Labreuche Y."/>
            <person name="Krin E."/>
            <person name="Ansquer D."/>
            <person name="Mangenot S."/>
            <person name="Calteau A."/>
            <person name="Medigue C."/>
            <person name="Mazel D."/>
            <person name="Polz M.F."/>
            <person name="Le Roux F."/>
        </authorList>
    </citation>
    <scope>NUCLEOTIDE SEQUENCE [LARGE SCALE GENOMIC DNA]</scope>
    <source>
        <strain evidence="4 5">SOn1</strain>
    </source>
</reference>
<dbReference type="PANTHER" id="PTHR43798">
    <property type="entry name" value="MONOACYLGLYCEROL LIPASE"/>
    <property type="match status" value="1"/>
</dbReference>
<comment type="similarity">
    <text evidence="1">Belongs to the AB hydrolase superfamily.</text>
</comment>
<evidence type="ECO:0000256" key="1">
    <source>
        <dbReference type="ARBA" id="ARBA00008645"/>
    </source>
</evidence>
<feature type="domain" description="AB hydrolase-1" evidence="3">
    <location>
        <begin position="29"/>
        <end position="131"/>
    </location>
</feature>
<dbReference type="PANTHER" id="PTHR43798:SF14">
    <property type="entry name" value="SERINE HYDROLASE-LIKE PROTEIN DDB_G0286239"/>
    <property type="match status" value="1"/>
</dbReference>
<dbReference type="InterPro" id="IPR029058">
    <property type="entry name" value="AB_hydrolase_fold"/>
</dbReference>
<dbReference type="PRINTS" id="PR00111">
    <property type="entry name" value="ABHYDROLASE"/>
</dbReference>
<dbReference type="InterPro" id="IPR000639">
    <property type="entry name" value="Epox_hydrolase-like"/>
</dbReference>
<protein>
    <submittedName>
        <fullName evidence="4">VALACYCLOVIR HYDROLASE</fullName>
    </submittedName>
</protein>
<dbReference type="AlphaFoldDB" id="A0AAV2VX97"/>
<dbReference type="Gene3D" id="3.40.50.1820">
    <property type="entry name" value="alpha/beta hydrolase"/>
    <property type="match status" value="1"/>
</dbReference>
<dbReference type="PRINTS" id="PR00412">
    <property type="entry name" value="EPOXHYDRLASE"/>
</dbReference>
<dbReference type="InterPro" id="IPR000073">
    <property type="entry name" value="AB_hydrolase_1"/>
</dbReference>
<keyword evidence="2 4" id="KW-0378">Hydrolase</keyword>
<dbReference type="Pfam" id="PF00561">
    <property type="entry name" value="Abhydrolase_1"/>
    <property type="match status" value="1"/>
</dbReference>
<organism evidence="4 5">
    <name type="scientific">Vibrio nigripulchritudo SOn1</name>
    <dbReference type="NCBI Taxonomy" id="1238450"/>
    <lineage>
        <taxon>Bacteria</taxon>
        <taxon>Pseudomonadati</taxon>
        <taxon>Pseudomonadota</taxon>
        <taxon>Gammaproteobacteria</taxon>
        <taxon>Vibrionales</taxon>
        <taxon>Vibrionaceae</taxon>
        <taxon>Vibrio</taxon>
    </lineage>
</organism>